<protein>
    <submittedName>
        <fullName evidence="1">Uncharacterized protein</fullName>
    </submittedName>
</protein>
<sequence>MVSRKSKKNLSGVESFGTQYIFSIEKTGI</sequence>
<dbReference type="EMBL" id="GBRH01165248">
    <property type="protein sequence ID" value="JAE32648.1"/>
    <property type="molecule type" value="Transcribed_RNA"/>
</dbReference>
<proteinExistence type="predicted"/>
<reference evidence="1" key="2">
    <citation type="journal article" date="2015" name="Data Brief">
        <title>Shoot transcriptome of the giant reed, Arundo donax.</title>
        <authorList>
            <person name="Barrero R.A."/>
            <person name="Guerrero F.D."/>
            <person name="Moolhuijzen P."/>
            <person name="Goolsby J.A."/>
            <person name="Tidwell J."/>
            <person name="Bellgard S.E."/>
            <person name="Bellgard M.I."/>
        </authorList>
    </citation>
    <scope>NUCLEOTIDE SEQUENCE</scope>
    <source>
        <tissue evidence="1">Shoot tissue taken approximately 20 cm above the soil surface</tissue>
    </source>
</reference>
<reference evidence="1" key="1">
    <citation type="submission" date="2014-09" db="EMBL/GenBank/DDBJ databases">
        <authorList>
            <person name="Magalhaes I.L.F."/>
            <person name="Oliveira U."/>
            <person name="Santos F.R."/>
            <person name="Vidigal T.H.D.A."/>
            <person name="Brescovit A.D."/>
            <person name="Santos A.J."/>
        </authorList>
    </citation>
    <scope>NUCLEOTIDE SEQUENCE</scope>
    <source>
        <tissue evidence="1">Shoot tissue taken approximately 20 cm above the soil surface</tissue>
    </source>
</reference>
<name>A0A0A9HIE0_ARUDO</name>
<evidence type="ECO:0000313" key="1">
    <source>
        <dbReference type="EMBL" id="JAE32648.1"/>
    </source>
</evidence>
<accession>A0A0A9HIE0</accession>
<organism evidence="1">
    <name type="scientific">Arundo donax</name>
    <name type="common">Giant reed</name>
    <name type="synonym">Donax arundinaceus</name>
    <dbReference type="NCBI Taxonomy" id="35708"/>
    <lineage>
        <taxon>Eukaryota</taxon>
        <taxon>Viridiplantae</taxon>
        <taxon>Streptophyta</taxon>
        <taxon>Embryophyta</taxon>
        <taxon>Tracheophyta</taxon>
        <taxon>Spermatophyta</taxon>
        <taxon>Magnoliopsida</taxon>
        <taxon>Liliopsida</taxon>
        <taxon>Poales</taxon>
        <taxon>Poaceae</taxon>
        <taxon>PACMAD clade</taxon>
        <taxon>Arundinoideae</taxon>
        <taxon>Arundineae</taxon>
        <taxon>Arundo</taxon>
    </lineage>
</organism>
<dbReference type="AlphaFoldDB" id="A0A0A9HIE0"/>